<dbReference type="Gene3D" id="2.80.10.50">
    <property type="match status" value="3"/>
</dbReference>
<accession>A0A919K2M7</accession>
<evidence type="ECO:0000313" key="8">
    <source>
        <dbReference type="EMBL" id="GIE97503.1"/>
    </source>
</evidence>
<dbReference type="InterPro" id="IPR000772">
    <property type="entry name" value="Ricin_B_lectin"/>
</dbReference>
<proteinExistence type="inferred from homology"/>
<feature type="region of interest" description="Disordered" evidence="6">
    <location>
        <begin position="451"/>
        <end position="473"/>
    </location>
</feature>
<name>A0A919K2M7_9ACTN</name>
<dbReference type="GO" id="GO:0030599">
    <property type="term" value="F:pectinesterase activity"/>
    <property type="evidence" value="ECO:0007669"/>
    <property type="project" value="UniProtKB-UniRule"/>
</dbReference>
<dbReference type="InterPro" id="IPR035992">
    <property type="entry name" value="Ricin_B-like_lectins"/>
</dbReference>
<feature type="active site" evidence="4">
    <location>
        <position position="352"/>
    </location>
</feature>
<dbReference type="SUPFAM" id="SSF51126">
    <property type="entry name" value="Pectin lyase-like"/>
    <property type="match status" value="1"/>
</dbReference>
<protein>
    <recommendedName>
        <fullName evidence="5">Pectinesterase</fullName>
        <ecNumber evidence="5">3.1.1.11</ecNumber>
    </recommendedName>
</protein>
<comment type="catalytic activity">
    <reaction evidence="5">
        <text>[(1-&gt;4)-alpha-D-galacturonosyl methyl ester](n) + n H2O = [(1-&gt;4)-alpha-D-galacturonosyl](n) + n methanol + n H(+)</text>
        <dbReference type="Rhea" id="RHEA:22380"/>
        <dbReference type="Rhea" id="RHEA-COMP:14570"/>
        <dbReference type="Rhea" id="RHEA-COMP:14573"/>
        <dbReference type="ChEBI" id="CHEBI:15377"/>
        <dbReference type="ChEBI" id="CHEBI:15378"/>
        <dbReference type="ChEBI" id="CHEBI:17790"/>
        <dbReference type="ChEBI" id="CHEBI:140522"/>
        <dbReference type="ChEBI" id="CHEBI:140523"/>
        <dbReference type="EC" id="3.1.1.11"/>
    </reaction>
</comment>
<dbReference type="Proteomes" id="UP000636960">
    <property type="component" value="Unassembled WGS sequence"/>
</dbReference>
<dbReference type="PROSITE" id="PS50231">
    <property type="entry name" value="RICIN_B_LECTIN"/>
    <property type="match status" value="1"/>
</dbReference>
<feature type="chain" id="PRO_5039753990" description="Pectinesterase" evidence="5">
    <location>
        <begin position="25"/>
        <end position="489"/>
    </location>
</feature>
<evidence type="ECO:0000256" key="5">
    <source>
        <dbReference type="RuleBase" id="RU000589"/>
    </source>
</evidence>
<dbReference type="PANTHER" id="PTHR31321:SF57">
    <property type="entry name" value="PECTINESTERASE 53-RELATED"/>
    <property type="match status" value="1"/>
</dbReference>
<keyword evidence="2 5" id="KW-0378">Hydrolase</keyword>
<comment type="similarity">
    <text evidence="1">Belongs to the pectinesterase family.</text>
</comment>
<dbReference type="InterPro" id="IPR000070">
    <property type="entry name" value="Pectinesterase_cat"/>
</dbReference>
<dbReference type="PANTHER" id="PTHR31321">
    <property type="entry name" value="ACYL-COA THIOESTER HYDROLASE YBHC-RELATED"/>
    <property type="match status" value="1"/>
</dbReference>
<dbReference type="EC" id="3.1.1.11" evidence="5"/>
<evidence type="ECO:0000256" key="6">
    <source>
        <dbReference type="SAM" id="MobiDB-lite"/>
    </source>
</evidence>
<dbReference type="GO" id="GO:0045490">
    <property type="term" value="P:pectin catabolic process"/>
    <property type="evidence" value="ECO:0007669"/>
    <property type="project" value="UniProtKB-UniRule"/>
</dbReference>
<evidence type="ECO:0000256" key="4">
    <source>
        <dbReference type="PROSITE-ProRule" id="PRU10040"/>
    </source>
</evidence>
<dbReference type="GO" id="GO:0009279">
    <property type="term" value="C:cell outer membrane"/>
    <property type="evidence" value="ECO:0007669"/>
    <property type="project" value="TreeGrafter"/>
</dbReference>
<sequence length="489" mass="50984">MPKPRLLAAVAVATLVPVTAVVLAALPSAAATTPVAGGVYTLASGSSGKCVDVTGSSTANSALLIQTSCAAGATDQQWKVQGSSSFNLVNVNSNRCVDVPSASTASGTQLQQYGCGDGTKTNQLWTFSASSAAAGKFLVRSAATGQCLSNRDGSTAGNNPIVQETCSDISRMQWSFNYVSGPTGPTTGPTTNPPSGPATVAKDGTGQYTTVQAAINAVPANNTARRVITIKPGTYREVVTVPANKPNITLQGLGGGPSDTRIVYNNYAGAVGTSNSASVFVYGREFIAKNLTIENDLDEGSISSGGQAVALRVDAERAVFDNVRVLADQDTLLLQNSARAYFVNCYVEGTVDFIFGGGTAVFNACRIHEKRTTGGPITAGSTPPEKTYGILFYRCNVTGTGTGNTSLGRPWYPNAQVLYRESTLSNTIATAQPWTNMSSNTWQNARFREYRNTGPGATVNGNRPQLSDSQAANYTPQKYLAGADGWNPL</sequence>
<dbReference type="InterPro" id="IPR033131">
    <property type="entry name" value="Pectinesterase_Asp_AS"/>
</dbReference>
<dbReference type="GO" id="GO:0042545">
    <property type="term" value="P:cell wall modification"/>
    <property type="evidence" value="ECO:0007669"/>
    <property type="project" value="UniProtKB-UniRule"/>
</dbReference>
<keyword evidence="3 5" id="KW-0063">Aspartyl esterase</keyword>
<organism evidence="8 9">
    <name type="scientific">Paractinoplanes rishiriensis</name>
    <dbReference type="NCBI Taxonomy" id="1050105"/>
    <lineage>
        <taxon>Bacteria</taxon>
        <taxon>Bacillati</taxon>
        <taxon>Actinomycetota</taxon>
        <taxon>Actinomycetes</taxon>
        <taxon>Micromonosporales</taxon>
        <taxon>Micromonosporaceae</taxon>
        <taxon>Paractinoplanes</taxon>
    </lineage>
</organism>
<comment type="caution">
    <text evidence="8">The sequence shown here is derived from an EMBL/GenBank/DDBJ whole genome shotgun (WGS) entry which is preliminary data.</text>
</comment>
<feature type="compositionally biased region" description="Polar residues" evidence="6">
    <location>
        <begin position="459"/>
        <end position="473"/>
    </location>
</feature>
<dbReference type="InterPro" id="IPR012334">
    <property type="entry name" value="Pectin_lyas_fold"/>
</dbReference>
<dbReference type="SMART" id="SM00458">
    <property type="entry name" value="RICIN"/>
    <property type="match status" value="1"/>
</dbReference>
<dbReference type="AlphaFoldDB" id="A0A919K2M7"/>
<evidence type="ECO:0000259" key="7">
    <source>
        <dbReference type="SMART" id="SM00458"/>
    </source>
</evidence>
<feature type="domain" description="Ricin B lectin" evidence="7">
    <location>
        <begin position="37"/>
        <end position="177"/>
    </location>
</feature>
<dbReference type="Gene3D" id="2.160.20.10">
    <property type="entry name" value="Single-stranded right-handed beta-helix, Pectin lyase-like"/>
    <property type="match status" value="1"/>
</dbReference>
<dbReference type="Pfam" id="PF14200">
    <property type="entry name" value="RicinB_lectin_2"/>
    <property type="match status" value="2"/>
</dbReference>
<dbReference type="PROSITE" id="PS00503">
    <property type="entry name" value="PECTINESTERASE_2"/>
    <property type="match status" value="1"/>
</dbReference>
<feature type="signal peptide" evidence="5">
    <location>
        <begin position="1"/>
        <end position="24"/>
    </location>
</feature>
<dbReference type="Pfam" id="PF01095">
    <property type="entry name" value="Pectinesterase"/>
    <property type="match status" value="1"/>
</dbReference>
<comment type="pathway">
    <text evidence="5">Glycan metabolism; pectin degradation; 2-dehydro-3-deoxy-D-gluconate from pectin: step 1/5.</text>
</comment>
<keyword evidence="9" id="KW-1185">Reference proteome</keyword>
<dbReference type="SUPFAM" id="SSF50370">
    <property type="entry name" value="Ricin B-like lectins"/>
    <property type="match status" value="1"/>
</dbReference>
<reference evidence="8" key="1">
    <citation type="submission" date="2021-01" db="EMBL/GenBank/DDBJ databases">
        <title>Whole genome shotgun sequence of Actinoplanes rishiriensis NBRC 108556.</title>
        <authorList>
            <person name="Komaki H."/>
            <person name="Tamura T."/>
        </authorList>
    </citation>
    <scope>NUCLEOTIDE SEQUENCE</scope>
    <source>
        <strain evidence="8">NBRC 108556</strain>
    </source>
</reference>
<dbReference type="InterPro" id="IPR011050">
    <property type="entry name" value="Pectin_lyase_fold/virulence"/>
</dbReference>
<gene>
    <name evidence="8" type="ORF">Ari01nite_49680</name>
</gene>
<dbReference type="RefSeq" id="WP_203784504.1">
    <property type="nucleotide sequence ID" value="NZ_BOMV01000057.1"/>
</dbReference>
<evidence type="ECO:0000256" key="3">
    <source>
        <dbReference type="ARBA" id="ARBA00023085"/>
    </source>
</evidence>
<evidence type="ECO:0000256" key="2">
    <source>
        <dbReference type="ARBA" id="ARBA00022801"/>
    </source>
</evidence>
<dbReference type="EMBL" id="BOMV01000057">
    <property type="protein sequence ID" value="GIE97503.1"/>
    <property type="molecule type" value="Genomic_DNA"/>
</dbReference>
<dbReference type="CDD" id="cd00161">
    <property type="entry name" value="beta-trefoil_Ricin-like"/>
    <property type="match status" value="1"/>
</dbReference>
<keyword evidence="5" id="KW-0732">Signal</keyword>
<evidence type="ECO:0000313" key="9">
    <source>
        <dbReference type="Proteomes" id="UP000636960"/>
    </source>
</evidence>
<evidence type="ECO:0000256" key="1">
    <source>
        <dbReference type="ARBA" id="ARBA00008891"/>
    </source>
</evidence>